<keyword evidence="3" id="KW-1185">Reference proteome</keyword>
<protein>
    <submittedName>
        <fullName evidence="2">C6 zinc finger domain-containing protein</fullName>
    </submittedName>
</protein>
<organism evidence="2 3">
    <name type="scientific">Fusarium napiforme</name>
    <dbReference type="NCBI Taxonomy" id="42672"/>
    <lineage>
        <taxon>Eukaryota</taxon>
        <taxon>Fungi</taxon>
        <taxon>Dikarya</taxon>
        <taxon>Ascomycota</taxon>
        <taxon>Pezizomycotina</taxon>
        <taxon>Sordariomycetes</taxon>
        <taxon>Hypocreomycetidae</taxon>
        <taxon>Hypocreales</taxon>
        <taxon>Nectriaceae</taxon>
        <taxon>Fusarium</taxon>
        <taxon>Fusarium fujikuroi species complex</taxon>
    </lineage>
</organism>
<evidence type="ECO:0000313" key="3">
    <source>
        <dbReference type="Proteomes" id="UP000574317"/>
    </source>
</evidence>
<proteinExistence type="predicted"/>
<reference evidence="2 3" key="1">
    <citation type="submission" date="2020-05" db="EMBL/GenBank/DDBJ databases">
        <title>Identification and distribution of gene clusters putatively required for synthesis of sphingolipid metabolism inhibitors in phylogenetically diverse species of the filamentous fungus Fusarium.</title>
        <authorList>
            <person name="Kim H.-S."/>
            <person name="Busman M."/>
            <person name="Brown D.W."/>
            <person name="Divon H."/>
            <person name="Uhlig S."/>
            <person name="Proctor R.H."/>
        </authorList>
    </citation>
    <scope>NUCLEOTIDE SEQUENCE [LARGE SCALE GENOMIC DNA]</scope>
    <source>
        <strain evidence="2 3">NRRL 25196</strain>
    </source>
</reference>
<evidence type="ECO:0000313" key="2">
    <source>
        <dbReference type="EMBL" id="KAF5567487.1"/>
    </source>
</evidence>
<comment type="caution">
    <text evidence="2">The sequence shown here is derived from an EMBL/GenBank/DDBJ whole genome shotgun (WGS) entry which is preliminary data.</text>
</comment>
<dbReference type="AlphaFoldDB" id="A0A8H5NIC3"/>
<keyword evidence="1" id="KW-1133">Transmembrane helix</keyword>
<dbReference type="Proteomes" id="UP000574317">
    <property type="component" value="Unassembled WGS sequence"/>
</dbReference>
<gene>
    <name evidence="2" type="ORF">FNAPI_656</name>
</gene>
<feature type="transmembrane region" description="Helical" evidence="1">
    <location>
        <begin position="185"/>
        <end position="208"/>
    </location>
</feature>
<accession>A0A8H5NIC3</accession>
<dbReference type="EMBL" id="JAAOAO010000022">
    <property type="protein sequence ID" value="KAF5567487.1"/>
    <property type="molecule type" value="Genomic_DNA"/>
</dbReference>
<keyword evidence="1" id="KW-0472">Membrane</keyword>
<keyword evidence="1" id="KW-0812">Transmembrane</keyword>
<sequence>MSCIGGCPTLGQTNASPAGPATAILNATLAALLALGLFESIVSTGKGNINSWTAHTLGTIALLRLRGFQQFGEILGRRTCAHAAYNIRVSYINRAFEVPQALIGLEEGFYKAFNFPKAVRDHYSTMNKTYSIKAELKNGLTAELICRVTETDHEADVSFQGFSRPAGPVKAGLCRASQRIDRRALANTVVLHSAFIAAPLAMIARWLFGMPMLRLVLNESIWSGGTMYNGHREFIRPMVDSMVNLLVLDFAPKLNVEEGNCPLFSQIGSMHSITSGVHSEQPLLPN</sequence>
<feature type="transmembrane region" description="Helical" evidence="1">
    <location>
        <begin position="18"/>
        <end position="38"/>
    </location>
</feature>
<evidence type="ECO:0000256" key="1">
    <source>
        <dbReference type="SAM" id="Phobius"/>
    </source>
</evidence>
<name>A0A8H5NIC3_9HYPO</name>